<comment type="pathway">
    <text evidence="2">Cell wall biogenesis; peptidoglycan biosynthesis.</text>
</comment>
<organism evidence="10 11">
    <name type="scientific">Nonomuraea jiangxiensis</name>
    <dbReference type="NCBI Taxonomy" id="633440"/>
    <lineage>
        <taxon>Bacteria</taxon>
        <taxon>Bacillati</taxon>
        <taxon>Actinomycetota</taxon>
        <taxon>Actinomycetes</taxon>
        <taxon>Streptosporangiales</taxon>
        <taxon>Streptosporangiaceae</taxon>
        <taxon>Nonomuraea</taxon>
    </lineage>
</organism>
<evidence type="ECO:0000256" key="7">
    <source>
        <dbReference type="ARBA" id="ARBA00044770"/>
    </source>
</evidence>
<dbReference type="Proteomes" id="UP000199202">
    <property type="component" value="Unassembled WGS sequence"/>
</dbReference>
<evidence type="ECO:0000313" key="11">
    <source>
        <dbReference type="Proteomes" id="UP000199202"/>
    </source>
</evidence>
<dbReference type="GO" id="GO:0032153">
    <property type="term" value="C:cell division site"/>
    <property type="evidence" value="ECO:0007669"/>
    <property type="project" value="TreeGrafter"/>
</dbReference>
<evidence type="ECO:0000256" key="2">
    <source>
        <dbReference type="ARBA" id="ARBA00004752"/>
    </source>
</evidence>
<feature type="transmembrane region" description="Helical" evidence="9">
    <location>
        <begin position="113"/>
        <end position="141"/>
    </location>
</feature>
<comment type="catalytic activity">
    <reaction evidence="8">
        <text>[GlcNAc-(1-&gt;4)-Mur2Ac(oyl-L-Ala-gamma-D-Glu-L-Lys-D-Ala-D-Ala)](n)-di-trans,octa-cis-undecaprenyl diphosphate + beta-D-GlcNAc-(1-&gt;4)-Mur2Ac(oyl-L-Ala-gamma-D-Glu-L-Lys-D-Ala-D-Ala)-di-trans,octa-cis-undecaprenyl diphosphate = [GlcNAc-(1-&gt;4)-Mur2Ac(oyl-L-Ala-gamma-D-Glu-L-Lys-D-Ala-D-Ala)](n+1)-di-trans,octa-cis-undecaprenyl diphosphate + di-trans,octa-cis-undecaprenyl diphosphate + H(+)</text>
        <dbReference type="Rhea" id="RHEA:23708"/>
        <dbReference type="Rhea" id="RHEA-COMP:9602"/>
        <dbReference type="Rhea" id="RHEA-COMP:9603"/>
        <dbReference type="ChEBI" id="CHEBI:15378"/>
        <dbReference type="ChEBI" id="CHEBI:58405"/>
        <dbReference type="ChEBI" id="CHEBI:60033"/>
        <dbReference type="ChEBI" id="CHEBI:78435"/>
        <dbReference type="EC" id="2.4.99.28"/>
    </reaction>
</comment>
<dbReference type="Pfam" id="PF01098">
    <property type="entry name" value="FTSW_RODA_SPOVE"/>
    <property type="match status" value="1"/>
</dbReference>
<feature type="transmembrane region" description="Helical" evidence="9">
    <location>
        <begin position="288"/>
        <end position="308"/>
    </location>
</feature>
<feature type="transmembrane region" description="Helical" evidence="9">
    <location>
        <begin position="201"/>
        <end position="218"/>
    </location>
</feature>
<dbReference type="InterPro" id="IPR011923">
    <property type="entry name" value="RodA/MrdB"/>
</dbReference>
<dbReference type="EMBL" id="FNDJ01000040">
    <property type="protein sequence ID" value="SDM31432.1"/>
    <property type="molecule type" value="Genomic_DNA"/>
</dbReference>
<feature type="transmembrane region" description="Helical" evidence="9">
    <location>
        <begin position="320"/>
        <end position="348"/>
    </location>
</feature>
<keyword evidence="4" id="KW-0133">Cell shape</keyword>
<keyword evidence="5 9" id="KW-1133">Transmembrane helix</keyword>
<dbReference type="GO" id="GO:0008360">
    <property type="term" value="P:regulation of cell shape"/>
    <property type="evidence" value="ECO:0007669"/>
    <property type="project" value="UniProtKB-KW"/>
</dbReference>
<comment type="subcellular location">
    <subcellularLocation>
        <location evidence="1">Membrane</location>
        <topology evidence="1">Multi-pass membrane protein</topology>
    </subcellularLocation>
</comment>
<dbReference type="GO" id="GO:0008955">
    <property type="term" value="F:peptidoglycan glycosyltransferase activity"/>
    <property type="evidence" value="ECO:0007669"/>
    <property type="project" value="UniProtKB-EC"/>
</dbReference>
<dbReference type="RefSeq" id="WP_090946519.1">
    <property type="nucleotide sequence ID" value="NZ_FNDJ01000040.1"/>
</dbReference>
<dbReference type="PANTHER" id="PTHR30474">
    <property type="entry name" value="CELL CYCLE PROTEIN"/>
    <property type="match status" value="1"/>
</dbReference>
<dbReference type="EC" id="2.4.99.28" evidence="7"/>
<feature type="transmembrane region" description="Helical" evidence="9">
    <location>
        <begin position="354"/>
        <end position="375"/>
    </location>
</feature>
<gene>
    <name evidence="10" type="ORF">SAMN05421869_14079</name>
</gene>
<dbReference type="GO" id="GO:0005886">
    <property type="term" value="C:plasma membrane"/>
    <property type="evidence" value="ECO:0007669"/>
    <property type="project" value="TreeGrafter"/>
</dbReference>
<evidence type="ECO:0000256" key="1">
    <source>
        <dbReference type="ARBA" id="ARBA00004141"/>
    </source>
</evidence>
<evidence type="ECO:0000256" key="4">
    <source>
        <dbReference type="ARBA" id="ARBA00022960"/>
    </source>
</evidence>
<sequence length="382" mass="40334">MAIRQPSLLRRVAGEESAVRRMDGLMLVAVAGLCVIGTLLVWSSTRTWAPGSTGLVKKHLLNEAIGVVLCGIVAMVDHRAMRAYAPLVFLVSLIGLGLVLTPLGATINGSHSWILLGGGFAVQPSEFAKVGLLLVIAMLLAQPAEGTDRPRGLDLALALIAALITMGLVMLQPDLGTAMVLAVITASGLILAGVRKRWIGALTLVAGAGVFSVFYFQLLEPYQVARFTAFVDPNVDPRGVGYNSTQSLIAIGSGQLLGKGLLGGGQTTGRFVPEQHTDFIFTVAGEEFGFLGSVTVVLLLGVVLLRGLQIARKCEDRFGTLVAGMIVCWFAFQTFINVGMTIGIMPITGLPLPFVSYGGTATFANLIAIGLLQAIKMRRQSF</sequence>
<keyword evidence="3 9" id="KW-0812">Transmembrane</keyword>
<keyword evidence="6 9" id="KW-0472">Membrane</keyword>
<evidence type="ECO:0000256" key="8">
    <source>
        <dbReference type="ARBA" id="ARBA00049902"/>
    </source>
</evidence>
<dbReference type="AlphaFoldDB" id="A0A1G9S7M7"/>
<keyword evidence="11" id="KW-1185">Reference proteome</keyword>
<dbReference type="STRING" id="633440.SAMN05421869_14079"/>
<feature type="transmembrane region" description="Helical" evidence="9">
    <location>
        <begin position="59"/>
        <end position="76"/>
    </location>
</feature>
<feature type="transmembrane region" description="Helical" evidence="9">
    <location>
        <begin position="25"/>
        <end position="44"/>
    </location>
</feature>
<evidence type="ECO:0000256" key="3">
    <source>
        <dbReference type="ARBA" id="ARBA00022692"/>
    </source>
</evidence>
<dbReference type="NCBIfam" id="TIGR02210">
    <property type="entry name" value="rodA_shape"/>
    <property type="match status" value="1"/>
</dbReference>
<evidence type="ECO:0000313" key="10">
    <source>
        <dbReference type="EMBL" id="SDM31432.1"/>
    </source>
</evidence>
<feature type="transmembrane region" description="Helical" evidence="9">
    <location>
        <begin position="177"/>
        <end position="194"/>
    </location>
</feature>
<name>A0A1G9S7M7_9ACTN</name>
<protein>
    <recommendedName>
        <fullName evidence="7">peptidoglycan glycosyltransferase</fullName>
        <ecNumber evidence="7">2.4.99.28</ecNumber>
    </recommendedName>
</protein>
<dbReference type="OrthoDB" id="9812661at2"/>
<evidence type="ECO:0000256" key="6">
    <source>
        <dbReference type="ARBA" id="ARBA00023136"/>
    </source>
</evidence>
<dbReference type="InterPro" id="IPR001182">
    <property type="entry name" value="FtsW/RodA"/>
</dbReference>
<proteinExistence type="predicted"/>
<feature type="transmembrane region" description="Helical" evidence="9">
    <location>
        <begin position="153"/>
        <end position="171"/>
    </location>
</feature>
<dbReference type="InterPro" id="IPR018365">
    <property type="entry name" value="Cell_cycle_FtsW-rel_CS"/>
</dbReference>
<evidence type="ECO:0000256" key="5">
    <source>
        <dbReference type="ARBA" id="ARBA00022989"/>
    </source>
</evidence>
<dbReference type="GO" id="GO:0015648">
    <property type="term" value="F:lipid-linked peptidoglycan transporter activity"/>
    <property type="evidence" value="ECO:0007669"/>
    <property type="project" value="TreeGrafter"/>
</dbReference>
<dbReference type="PANTHER" id="PTHR30474:SF14">
    <property type="entry name" value="CELL CYCLE PROTEIN"/>
    <property type="match status" value="1"/>
</dbReference>
<dbReference type="PROSITE" id="PS00428">
    <property type="entry name" value="FTSW_RODA_SPOVE"/>
    <property type="match status" value="1"/>
</dbReference>
<feature type="transmembrane region" description="Helical" evidence="9">
    <location>
        <begin position="83"/>
        <end position="107"/>
    </location>
</feature>
<reference evidence="10 11" key="1">
    <citation type="submission" date="2016-10" db="EMBL/GenBank/DDBJ databases">
        <authorList>
            <person name="de Groot N.N."/>
        </authorList>
    </citation>
    <scope>NUCLEOTIDE SEQUENCE [LARGE SCALE GENOMIC DNA]</scope>
    <source>
        <strain evidence="10 11">CGMCC 4.6533</strain>
    </source>
</reference>
<accession>A0A1G9S7M7</accession>
<dbReference type="GO" id="GO:0051301">
    <property type="term" value="P:cell division"/>
    <property type="evidence" value="ECO:0007669"/>
    <property type="project" value="InterPro"/>
</dbReference>
<evidence type="ECO:0000256" key="9">
    <source>
        <dbReference type="SAM" id="Phobius"/>
    </source>
</evidence>